<reference evidence="2 3" key="1">
    <citation type="submission" date="2019-01" db="EMBL/GenBank/DDBJ databases">
        <title>Coherence of Microcystis species and biogeography revealed through population genomics.</title>
        <authorList>
            <person name="Perez-Carrascal O.M."/>
            <person name="Terrat Y."/>
            <person name="Giani A."/>
            <person name="Fortin N."/>
            <person name="Tromas N."/>
            <person name="Shapiro B.J."/>
        </authorList>
    </citation>
    <scope>NUCLEOTIDE SEQUENCE [LARGE SCALE GENOMIC DNA]</scope>
    <source>
        <strain evidence="2">Ma_MB_S_20031200_S102</strain>
    </source>
</reference>
<comment type="caution">
    <text evidence="2">The sequence shown here is derived from an EMBL/GenBank/DDBJ whole genome shotgun (WGS) entry which is preliminary data.</text>
</comment>
<dbReference type="SUPFAM" id="SSF51197">
    <property type="entry name" value="Clavaminate synthase-like"/>
    <property type="match status" value="1"/>
</dbReference>
<feature type="domain" description="Aspartyl/asparaginy/proline hydroxylase" evidence="1">
    <location>
        <begin position="107"/>
        <end position="192"/>
    </location>
</feature>
<sequence length="194" mass="22975">MSLLLPKDQTDLASPKKTKTIRELGPVDISSIREYILDLPREIWEFHDNDKPNKFEKLGRTEHIVFKFIRDYDNHLDNFFYPIWDEWKNRLEPILETATKPYGYKEGDFSRIMLAKLPAGAKISLHIDPFKSSNYTHKIHIPIITNPGVEFWLERKRIHFLEGYAYEVNNKALHGGINRGETDRINLIIEYYEK</sequence>
<dbReference type="Proteomes" id="UP000317708">
    <property type="component" value="Unassembled WGS sequence"/>
</dbReference>
<gene>
    <name evidence="2" type="ORF">EWV92_03295</name>
</gene>
<evidence type="ECO:0000313" key="3">
    <source>
        <dbReference type="Proteomes" id="UP000317708"/>
    </source>
</evidence>
<evidence type="ECO:0000313" key="2">
    <source>
        <dbReference type="EMBL" id="TRU41466.1"/>
    </source>
</evidence>
<name>A0A552F449_MICAE</name>
<protein>
    <submittedName>
        <fullName evidence="2">Aspartyl beta-hydroxylase</fullName>
    </submittedName>
</protein>
<dbReference type="InterPro" id="IPR027443">
    <property type="entry name" value="IPNS-like_sf"/>
</dbReference>
<accession>A0A552F449</accession>
<proteinExistence type="predicted"/>
<organism evidence="2 3">
    <name type="scientific">Microcystis aeruginosa Ma_MB_S_20031200_S102</name>
    <dbReference type="NCBI Taxonomy" id="2486254"/>
    <lineage>
        <taxon>Bacteria</taxon>
        <taxon>Bacillati</taxon>
        <taxon>Cyanobacteriota</taxon>
        <taxon>Cyanophyceae</taxon>
        <taxon>Oscillatoriophycideae</taxon>
        <taxon>Chroococcales</taxon>
        <taxon>Microcystaceae</taxon>
        <taxon>Microcystis</taxon>
    </lineage>
</organism>
<dbReference type="EMBL" id="SFBI01000036">
    <property type="protein sequence ID" value="TRU41466.1"/>
    <property type="molecule type" value="Genomic_DNA"/>
</dbReference>
<dbReference type="AlphaFoldDB" id="A0A552F449"/>
<dbReference type="Gene3D" id="2.60.120.330">
    <property type="entry name" value="B-lactam Antibiotic, Isopenicillin N Synthase, Chain"/>
    <property type="match status" value="1"/>
</dbReference>
<dbReference type="Pfam" id="PF05118">
    <property type="entry name" value="Asp_Arg_Hydrox"/>
    <property type="match status" value="1"/>
</dbReference>
<evidence type="ECO:0000259" key="1">
    <source>
        <dbReference type="Pfam" id="PF05118"/>
    </source>
</evidence>
<dbReference type="InterPro" id="IPR007803">
    <property type="entry name" value="Asp/Arg/Pro-Hydrxlase"/>
</dbReference>